<dbReference type="Gene3D" id="2.60.40.3140">
    <property type="match status" value="1"/>
</dbReference>
<organism evidence="4 5">
    <name type="scientific">Algoriphagus oliviformis</name>
    <dbReference type="NCBI Taxonomy" id="2811231"/>
    <lineage>
        <taxon>Bacteria</taxon>
        <taxon>Pseudomonadati</taxon>
        <taxon>Bacteroidota</taxon>
        <taxon>Cytophagia</taxon>
        <taxon>Cytophagales</taxon>
        <taxon>Cyclobacteriaceae</taxon>
        <taxon>Algoriphagus</taxon>
    </lineage>
</organism>
<evidence type="ECO:0000313" key="5">
    <source>
        <dbReference type="Proteomes" id="UP000664317"/>
    </source>
</evidence>
<accession>A0ABS3BXJ8</accession>
<dbReference type="RefSeq" id="WP_206576394.1">
    <property type="nucleotide sequence ID" value="NZ_JAFKCT010000001.1"/>
</dbReference>
<proteinExistence type="predicted"/>
<feature type="domain" description="Transglutaminase-like" evidence="2">
    <location>
        <begin position="268"/>
        <end position="365"/>
    </location>
</feature>
<protein>
    <submittedName>
        <fullName evidence="4">DUF3857 domain-containing protein</fullName>
    </submittedName>
</protein>
<gene>
    <name evidence="4" type="ORF">J0A68_01405</name>
</gene>
<keyword evidence="1" id="KW-0732">Signal</keyword>
<name>A0ABS3BXJ8_9BACT</name>
<feature type="domain" description="DUF3857" evidence="3">
    <location>
        <begin position="46"/>
        <end position="207"/>
    </location>
</feature>
<evidence type="ECO:0000259" key="2">
    <source>
        <dbReference type="Pfam" id="PF01841"/>
    </source>
</evidence>
<reference evidence="4 5" key="1">
    <citation type="submission" date="2021-03" db="EMBL/GenBank/DDBJ databases">
        <title>novel species isolated from a fishpond in China.</title>
        <authorList>
            <person name="Lu H."/>
            <person name="Cai Z."/>
        </authorList>
    </citation>
    <scope>NUCLEOTIDE SEQUENCE [LARGE SCALE GENOMIC DNA]</scope>
    <source>
        <strain evidence="4 5">H41</strain>
    </source>
</reference>
<sequence length="623" mass="69830">MLKLLFGIFLVSGSILAQTGDTLSAAKEVPVYSILKESQTLTVLPDFSYTHQVDRHIVVTSSDGLDHAFTRLFYDKLNSADAFELEVTDLNTGKTLKKARLKDMGDAAYYSSSTVFDDNRLKYFEVSAARFPIEVKIKTQVSSKTNFFLPRWSPVPNYNQKVTESTFTVIYPTALGLKYKELNLGGERKQEELGANTSITWTERDLAVQARDFDSDEDAKVLLAPVKFALDQYGGEMDSWSGLAVWQYALNKGRDELPEDFKAKILSLVAGVEDPYEKVKILYGYLQKNFRYVSIQLGIGGWQTMTAADVVKYSYGDCKGLTNLMKAMLDAAGIPSNYTLVFAGANADDIEVDLPSNQFNHVILQVPTETEPIWLECTSNLLPAGYLGDFTRDRHVLVTKPDGGYLAKTPAYDTEEWNEIRSVSQVVVDAQGNAKINTEQQFFGNFAADILYVKNNLDERQQRDFLNRNSSVSGLIVQDFSIDVASQDSLPITGLKFGGVVLKFSQMTAKRVMLRPFLGKLGPSHLANKSLKQLDEYEIELPEAWQPDGTLPRVVVDEEYFKGLLEMELEGKKLRIRRELSLKVPADLEKTEETDLLRKINTAFDRTILFANTPTPSTSSAYE</sequence>
<dbReference type="InterPro" id="IPR038765">
    <property type="entry name" value="Papain-like_cys_pep_sf"/>
</dbReference>
<dbReference type="InterPro" id="IPR002931">
    <property type="entry name" value="Transglutaminase-like"/>
</dbReference>
<dbReference type="InterPro" id="IPR024618">
    <property type="entry name" value="DUF3857"/>
</dbReference>
<keyword evidence="5" id="KW-1185">Reference proteome</keyword>
<dbReference type="Pfam" id="PF01841">
    <property type="entry name" value="Transglut_core"/>
    <property type="match status" value="1"/>
</dbReference>
<feature type="signal peptide" evidence="1">
    <location>
        <begin position="1"/>
        <end position="17"/>
    </location>
</feature>
<evidence type="ECO:0000259" key="3">
    <source>
        <dbReference type="Pfam" id="PF12969"/>
    </source>
</evidence>
<comment type="caution">
    <text evidence="4">The sequence shown here is derived from an EMBL/GenBank/DDBJ whole genome shotgun (WGS) entry which is preliminary data.</text>
</comment>
<evidence type="ECO:0000313" key="4">
    <source>
        <dbReference type="EMBL" id="MBN7809592.1"/>
    </source>
</evidence>
<dbReference type="EMBL" id="JAFKCT010000001">
    <property type="protein sequence ID" value="MBN7809592.1"/>
    <property type="molecule type" value="Genomic_DNA"/>
</dbReference>
<dbReference type="Pfam" id="PF12969">
    <property type="entry name" value="DUF3857"/>
    <property type="match status" value="1"/>
</dbReference>
<dbReference type="SUPFAM" id="SSF54001">
    <property type="entry name" value="Cysteine proteinases"/>
    <property type="match status" value="1"/>
</dbReference>
<feature type="chain" id="PRO_5045953434" evidence="1">
    <location>
        <begin position="18"/>
        <end position="623"/>
    </location>
</feature>
<dbReference type="Proteomes" id="UP000664317">
    <property type="component" value="Unassembled WGS sequence"/>
</dbReference>
<dbReference type="Gene3D" id="3.10.620.30">
    <property type="match status" value="1"/>
</dbReference>
<evidence type="ECO:0000256" key="1">
    <source>
        <dbReference type="SAM" id="SignalP"/>
    </source>
</evidence>